<evidence type="ECO:0000259" key="4">
    <source>
        <dbReference type="PROSITE" id="PS50949"/>
    </source>
</evidence>
<dbReference type="PANTHER" id="PTHR43537">
    <property type="entry name" value="TRANSCRIPTIONAL REGULATOR, GNTR FAMILY"/>
    <property type="match status" value="1"/>
</dbReference>
<dbReference type="SMART" id="SM00345">
    <property type="entry name" value="HTH_GNTR"/>
    <property type="match status" value="1"/>
</dbReference>
<dbReference type="RefSeq" id="WP_274045767.1">
    <property type="nucleotide sequence ID" value="NZ_JANCPR020000024.1"/>
</dbReference>
<accession>A0ABT7A0K6</accession>
<proteinExistence type="predicted"/>
<evidence type="ECO:0000256" key="2">
    <source>
        <dbReference type="ARBA" id="ARBA00023125"/>
    </source>
</evidence>
<dbReference type="Pfam" id="PF00392">
    <property type="entry name" value="GntR"/>
    <property type="match status" value="1"/>
</dbReference>
<dbReference type="PANTHER" id="PTHR43537:SF45">
    <property type="entry name" value="GNTR FAMILY REGULATORY PROTEIN"/>
    <property type="match status" value="1"/>
</dbReference>
<evidence type="ECO:0000256" key="1">
    <source>
        <dbReference type="ARBA" id="ARBA00023015"/>
    </source>
</evidence>
<evidence type="ECO:0000313" key="6">
    <source>
        <dbReference type="Proteomes" id="UP001214441"/>
    </source>
</evidence>
<dbReference type="InterPro" id="IPR036388">
    <property type="entry name" value="WH-like_DNA-bd_sf"/>
</dbReference>
<dbReference type="InterPro" id="IPR011711">
    <property type="entry name" value="GntR_C"/>
</dbReference>
<evidence type="ECO:0000256" key="3">
    <source>
        <dbReference type="ARBA" id="ARBA00023163"/>
    </source>
</evidence>
<keyword evidence="2" id="KW-0238">DNA-binding</keyword>
<dbReference type="Proteomes" id="UP001214441">
    <property type="component" value="Unassembled WGS sequence"/>
</dbReference>
<dbReference type="SMART" id="SM00895">
    <property type="entry name" value="FCD"/>
    <property type="match status" value="1"/>
</dbReference>
<dbReference type="EMBL" id="JANCPR020000024">
    <property type="protein sequence ID" value="MDJ1134856.1"/>
    <property type="molecule type" value="Genomic_DNA"/>
</dbReference>
<dbReference type="Gene3D" id="1.10.10.10">
    <property type="entry name" value="Winged helix-like DNA-binding domain superfamily/Winged helix DNA-binding domain"/>
    <property type="match status" value="1"/>
</dbReference>
<keyword evidence="6" id="KW-1185">Reference proteome</keyword>
<dbReference type="SUPFAM" id="SSF46785">
    <property type="entry name" value="Winged helix' DNA-binding domain"/>
    <property type="match status" value="1"/>
</dbReference>
<evidence type="ECO:0000313" key="5">
    <source>
        <dbReference type="EMBL" id="MDJ1134856.1"/>
    </source>
</evidence>
<comment type="caution">
    <text evidence="5">The sequence shown here is derived from an EMBL/GenBank/DDBJ whole genome shotgun (WGS) entry which is preliminary data.</text>
</comment>
<reference evidence="5 6" key="1">
    <citation type="submission" date="2023-05" db="EMBL/GenBank/DDBJ databases">
        <title>Streptantibioticus silvisoli sp. nov., acidotolerant actinomycetes 1 from pine litter.</title>
        <authorList>
            <person name="Swiecimska M."/>
            <person name="Golinska P."/>
            <person name="Sangal V."/>
            <person name="Wachnowicz B."/>
            <person name="Goodfellow M."/>
        </authorList>
    </citation>
    <scope>NUCLEOTIDE SEQUENCE [LARGE SCALE GENOMIC DNA]</scope>
    <source>
        <strain evidence="5 6">DSM 42109</strain>
    </source>
</reference>
<dbReference type="InterPro" id="IPR000524">
    <property type="entry name" value="Tscrpt_reg_HTH_GntR"/>
</dbReference>
<name>A0ABT7A0K6_9ACTN</name>
<dbReference type="InterPro" id="IPR008920">
    <property type="entry name" value="TF_FadR/GntR_C"/>
</dbReference>
<dbReference type="InterPro" id="IPR036390">
    <property type="entry name" value="WH_DNA-bd_sf"/>
</dbReference>
<keyword evidence="1" id="KW-0805">Transcription regulation</keyword>
<organism evidence="5 6">
    <name type="scientific">Streptomyces iconiensis</name>
    <dbReference type="NCBI Taxonomy" id="1384038"/>
    <lineage>
        <taxon>Bacteria</taxon>
        <taxon>Bacillati</taxon>
        <taxon>Actinomycetota</taxon>
        <taxon>Actinomycetes</taxon>
        <taxon>Kitasatosporales</taxon>
        <taxon>Streptomycetaceae</taxon>
        <taxon>Streptomyces</taxon>
    </lineage>
</organism>
<sequence>MATTRRPARQPLADKMYEVLLGQFMDGLWSPGQVLNIGALTRELDVSQTPLREALARLEHTGLVRREALKGYRVAPLFTERELIKLMDARLVLEPALTYEAARRTTPEFLREIEESVEELRRCAAAPSSKSVRTYWAADERFHLRIAEQADNPFLETAYRALGGHVQRFRLFTELATPEAASAAAPAREHDAVREAMAAGEADTAAQHMRRHIENAKARALEDRKAVAAS</sequence>
<gene>
    <name evidence="5" type="ORF">NMN56_023440</name>
</gene>
<dbReference type="Pfam" id="PF07729">
    <property type="entry name" value="FCD"/>
    <property type="match status" value="1"/>
</dbReference>
<dbReference type="PROSITE" id="PS50949">
    <property type="entry name" value="HTH_GNTR"/>
    <property type="match status" value="1"/>
</dbReference>
<dbReference type="Gene3D" id="1.20.120.530">
    <property type="entry name" value="GntR ligand-binding domain-like"/>
    <property type="match status" value="1"/>
</dbReference>
<dbReference type="SUPFAM" id="SSF48008">
    <property type="entry name" value="GntR ligand-binding domain-like"/>
    <property type="match status" value="1"/>
</dbReference>
<keyword evidence="3" id="KW-0804">Transcription</keyword>
<protein>
    <submittedName>
        <fullName evidence="5">GntR family transcriptional regulator</fullName>
    </submittedName>
</protein>
<feature type="domain" description="HTH gntR-type" evidence="4">
    <location>
        <begin position="10"/>
        <end position="77"/>
    </location>
</feature>